<feature type="transmembrane region" description="Helical" evidence="2">
    <location>
        <begin position="29"/>
        <end position="47"/>
    </location>
</feature>
<keyword evidence="4" id="KW-1185">Reference proteome</keyword>
<accession>A0A517R3K4</accession>
<evidence type="ECO:0000256" key="2">
    <source>
        <dbReference type="SAM" id="Phobius"/>
    </source>
</evidence>
<evidence type="ECO:0000313" key="4">
    <source>
        <dbReference type="Proteomes" id="UP000317318"/>
    </source>
</evidence>
<sequence>MNDSSPTEKPKRTKRFVSWEIQGQTIKHVLAYWFIYHAVLWHAIFLFDWLNSRGKILTGERPLMFRDLYAQFVAENCGILICAVLLLPILVIDVVRLSHKVAGPLVRFQNALAELSKGRKVEPIRLRDGDWLGQFETSFNEFLASQNVKTANGRSAEPKADTDKVLESVRQDQADRANEREAPLADRGVVSSAGR</sequence>
<dbReference type="AlphaFoldDB" id="A0A517R3K4"/>
<protein>
    <recommendedName>
        <fullName evidence="5">HAMP domain-containing protein</fullName>
    </recommendedName>
</protein>
<keyword evidence="2" id="KW-1133">Transmembrane helix</keyword>
<evidence type="ECO:0008006" key="5">
    <source>
        <dbReference type="Google" id="ProtNLM"/>
    </source>
</evidence>
<proteinExistence type="predicted"/>
<evidence type="ECO:0000256" key="1">
    <source>
        <dbReference type="SAM" id="MobiDB-lite"/>
    </source>
</evidence>
<dbReference type="EMBL" id="CP036268">
    <property type="protein sequence ID" value="QDT38461.1"/>
    <property type="molecule type" value="Genomic_DNA"/>
</dbReference>
<dbReference type="RefSeq" id="WP_145364565.1">
    <property type="nucleotide sequence ID" value="NZ_CP036268.1"/>
</dbReference>
<dbReference type="OrthoDB" id="270597at2"/>
<name>A0A517R3K4_9PLAN</name>
<feature type="region of interest" description="Disordered" evidence="1">
    <location>
        <begin position="150"/>
        <end position="195"/>
    </location>
</feature>
<organism evidence="3 4">
    <name type="scientific">Stratiformator vulcanicus</name>
    <dbReference type="NCBI Taxonomy" id="2527980"/>
    <lineage>
        <taxon>Bacteria</taxon>
        <taxon>Pseudomonadati</taxon>
        <taxon>Planctomycetota</taxon>
        <taxon>Planctomycetia</taxon>
        <taxon>Planctomycetales</taxon>
        <taxon>Planctomycetaceae</taxon>
        <taxon>Stratiformator</taxon>
    </lineage>
</organism>
<keyword evidence="2" id="KW-0812">Transmembrane</keyword>
<feature type="transmembrane region" description="Helical" evidence="2">
    <location>
        <begin position="68"/>
        <end position="91"/>
    </location>
</feature>
<reference evidence="3 4" key="1">
    <citation type="submission" date="2019-02" db="EMBL/GenBank/DDBJ databases">
        <title>Deep-cultivation of Planctomycetes and their phenomic and genomic characterization uncovers novel biology.</title>
        <authorList>
            <person name="Wiegand S."/>
            <person name="Jogler M."/>
            <person name="Boedeker C."/>
            <person name="Pinto D."/>
            <person name="Vollmers J."/>
            <person name="Rivas-Marin E."/>
            <person name="Kohn T."/>
            <person name="Peeters S.H."/>
            <person name="Heuer A."/>
            <person name="Rast P."/>
            <person name="Oberbeckmann S."/>
            <person name="Bunk B."/>
            <person name="Jeske O."/>
            <person name="Meyerdierks A."/>
            <person name="Storesund J.E."/>
            <person name="Kallscheuer N."/>
            <person name="Luecker S."/>
            <person name="Lage O.M."/>
            <person name="Pohl T."/>
            <person name="Merkel B.J."/>
            <person name="Hornburger P."/>
            <person name="Mueller R.-W."/>
            <person name="Bruemmer F."/>
            <person name="Labrenz M."/>
            <person name="Spormann A.M."/>
            <person name="Op den Camp H."/>
            <person name="Overmann J."/>
            <person name="Amann R."/>
            <person name="Jetten M.S.M."/>
            <person name="Mascher T."/>
            <person name="Medema M.H."/>
            <person name="Devos D.P."/>
            <person name="Kaster A.-K."/>
            <person name="Ovreas L."/>
            <person name="Rohde M."/>
            <person name="Galperin M.Y."/>
            <person name="Jogler C."/>
        </authorList>
    </citation>
    <scope>NUCLEOTIDE SEQUENCE [LARGE SCALE GENOMIC DNA]</scope>
    <source>
        <strain evidence="3 4">Pan189</strain>
    </source>
</reference>
<dbReference type="KEGG" id="svp:Pan189_28550"/>
<feature type="compositionally biased region" description="Basic and acidic residues" evidence="1">
    <location>
        <begin position="156"/>
        <end position="184"/>
    </location>
</feature>
<dbReference type="Proteomes" id="UP000317318">
    <property type="component" value="Chromosome"/>
</dbReference>
<gene>
    <name evidence="3" type="ORF">Pan189_28550</name>
</gene>
<keyword evidence="2" id="KW-0472">Membrane</keyword>
<evidence type="ECO:0000313" key="3">
    <source>
        <dbReference type="EMBL" id="QDT38461.1"/>
    </source>
</evidence>